<evidence type="ECO:0000313" key="14">
    <source>
        <dbReference type="Proteomes" id="UP001597106"/>
    </source>
</evidence>
<dbReference type="EMBL" id="JBHTJW010000002">
    <property type="protein sequence ID" value="MFD0929088.1"/>
    <property type="molecule type" value="Genomic_DNA"/>
</dbReference>
<keyword evidence="4" id="KW-0597">Phosphoprotein</keyword>
<dbReference type="CDD" id="cd00082">
    <property type="entry name" value="HisKA"/>
    <property type="match status" value="1"/>
</dbReference>
<dbReference type="Gene3D" id="6.10.340.10">
    <property type="match status" value="1"/>
</dbReference>
<dbReference type="InterPro" id="IPR036097">
    <property type="entry name" value="HisK_dim/P_sf"/>
</dbReference>
<proteinExistence type="predicted"/>
<dbReference type="PANTHER" id="PTHR43065">
    <property type="entry name" value="SENSOR HISTIDINE KINASE"/>
    <property type="match status" value="1"/>
</dbReference>
<evidence type="ECO:0000256" key="7">
    <source>
        <dbReference type="ARBA" id="ARBA00022777"/>
    </source>
</evidence>
<dbReference type="InterPro" id="IPR004358">
    <property type="entry name" value="Sig_transdc_His_kin-like_C"/>
</dbReference>
<dbReference type="GO" id="GO:0005524">
    <property type="term" value="F:ATP binding"/>
    <property type="evidence" value="ECO:0007669"/>
    <property type="project" value="UniProtKB-KW"/>
</dbReference>
<protein>
    <recommendedName>
        <fullName evidence="3">histidine kinase</fullName>
        <ecNumber evidence="3">2.7.13.3</ecNumber>
    </recommendedName>
</protein>
<dbReference type="SMART" id="SM00304">
    <property type="entry name" value="HAMP"/>
    <property type="match status" value="1"/>
</dbReference>
<keyword evidence="14" id="KW-1185">Reference proteome</keyword>
<dbReference type="PIRSF" id="PIRSF037532">
    <property type="entry name" value="STHK_NtrY"/>
    <property type="match status" value="1"/>
</dbReference>
<dbReference type="PROSITE" id="PS50885">
    <property type="entry name" value="HAMP"/>
    <property type="match status" value="1"/>
</dbReference>
<feature type="transmembrane region" description="Helical" evidence="10">
    <location>
        <begin position="73"/>
        <end position="93"/>
    </location>
</feature>
<dbReference type="SUPFAM" id="SSF158472">
    <property type="entry name" value="HAMP domain-like"/>
    <property type="match status" value="1"/>
</dbReference>
<comment type="subcellular location">
    <subcellularLocation>
        <location evidence="2">Membrane</location>
    </subcellularLocation>
</comment>
<keyword evidence="9" id="KW-0902">Two-component regulatory system</keyword>
<keyword evidence="8 13" id="KW-0067">ATP-binding</keyword>
<dbReference type="Gene3D" id="1.10.287.130">
    <property type="match status" value="1"/>
</dbReference>
<dbReference type="InterPro" id="IPR017232">
    <property type="entry name" value="NtrY"/>
</dbReference>
<evidence type="ECO:0000313" key="13">
    <source>
        <dbReference type="EMBL" id="MFD0929088.1"/>
    </source>
</evidence>
<gene>
    <name evidence="13" type="ORF">ACFQ1T_04765</name>
</gene>
<dbReference type="PRINTS" id="PR00344">
    <property type="entry name" value="BCTRLSENSOR"/>
</dbReference>
<dbReference type="Pfam" id="PF00512">
    <property type="entry name" value="HisKA"/>
    <property type="match status" value="1"/>
</dbReference>
<dbReference type="PANTHER" id="PTHR43065:SF10">
    <property type="entry name" value="PEROXIDE STRESS-ACTIVATED HISTIDINE KINASE MAK3"/>
    <property type="match status" value="1"/>
</dbReference>
<sequence>MRYVLILSILLAAALLYLLSLASANTAISGDYYLILLYINAGLAVLLLGVIAYQLRHLYQTTKAKQVGSKLNFRLLVSFALMALIPGMIVYLVSVNFLSRSIESWFNVKVESALDGGLNLGQRALDIMLEDVKEKAQSMAVSLSLQTARSHYGQLNDLREKAGVQDAALLTPQGAILAVSSSDPSSFLPELPSVPQLRQARSRIYGKIEPIPGKGLYMRVLIPVESLGITGEMRILQLMQPVPKALSNTAESVQEVYREYQTLSYSRQSLKDIFMLTLTMILLLSMLGALTIAFALSRRMAQPLTVLAEGTRLIASGDYSQQLPSFGKDELSVLVKSFNSMTRQLQEAKNASEQSRQHVESARAYLEAILSHLSSGVMTINEQAELRVYNLAATNILGISLVGFKNKVFTDIAAENDYLTPFTALVMQHYEDTLQFDHHERHLSSQIEIEGVHGKQMLMLRVTRLPEGAGHGLVVVFDDVTAMAQAQRDAAWAEVARRLAHEIKNPLTPIQLSAERLQLKLRDKLEEKDAEMLFKSTDTIVNQVQAMKNMVNEFSEYARTPAAQLVRLDLNALIRDVSRLYNASVVKLVLSLHEQLPEIYADATMMRQILHNLLQNAQDALVQTEQPQIVILTDYDGERIKLSVTDNGSGFPTEVMARVFEPYVTTKSHGTGLGLAIVKKMIEEQRGQIRIDNLPQGGASVTISLPVDKQQQRRRVERIV</sequence>
<dbReference type="Pfam" id="PF02518">
    <property type="entry name" value="HATPase_c"/>
    <property type="match status" value="1"/>
</dbReference>
<dbReference type="InterPro" id="IPR003660">
    <property type="entry name" value="HAMP_dom"/>
</dbReference>
<evidence type="ECO:0000256" key="2">
    <source>
        <dbReference type="ARBA" id="ARBA00004370"/>
    </source>
</evidence>
<dbReference type="InterPro" id="IPR036890">
    <property type="entry name" value="HATPase_C_sf"/>
</dbReference>
<evidence type="ECO:0000259" key="12">
    <source>
        <dbReference type="PROSITE" id="PS50885"/>
    </source>
</evidence>
<dbReference type="SUPFAM" id="SSF55874">
    <property type="entry name" value="ATPase domain of HSP90 chaperone/DNA topoisomerase II/histidine kinase"/>
    <property type="match status" value="1"/>
</dbReference>
<dbReference type="SUPFAM" id="SSF47384">
    <property type="entry name" value="Homodimeric domain of signal transducing histidine kinase"/>
    <property type="match status" value="1"/>
</dbReference>
<keyword evidence="6" id="KW-0547">Nucleotide-binding</keyword>
<dbReference type="InterPro" id="IPR003661">
    <property type="entry name" value="HisK_dim/P_dom"/>
</dbReference>
<dbReference type="SMART" id="SM00388">
    <property type="entry name" value="HisKA"/>
    <property type="match status" value="1"/>
</dbReference>
<keyword evidence="10" id="KW-0812">Transmembrane</keyword>
<dbReference type="Gene3D" id="3.30.450.20">
    <property type="entry name" value="PAS domain"/>
    <property type="match status" value="1"/>
</dbReference>
<dbReference type="InterPro" id="IPR005467">
    <property type="entry name" value="His_kinase_dom"/>
</dbReference>
<keyword evidence="10" id="KW-1133">Transmembrane helix</keyword>
<evidence type="ECO:0000256" key="9">
    <source>
        <dbReference type="ARBA" id="ARBA00023012"/>
    </source>
</evidence>
<feature type="transmembrane region" description="Helical" evidence="10">
    <location>
        <begin position="273"/>
        <end position="296"/>
    </location>
</feature>
<dbReference type="CDD" id="cd06225">
    <property type="entry name" value="HAMP"/>
    <property type="match status" value="1"/>
</dbReference>
<keyword evidence="10" id="KW-0472">Membrane</keyword>
<evidence type="ECO:0000256" key="1">
    <source>
        <dbReference type="ARBA" id="ARBA00000085"/>
    </source>
</evidence>
<feature type="domain" description="Histidine kinase" evidence="11">
    <location>
        <begin position="498"/>
        <end position="709"/>
    </location>
</feature>
<accession>A0ABW3GFG7</accession>
<feature type="transmembrane region" description="Helical" evidence="10">
    <location>
        <begin position="34"/>
        <end position="53"/>
    </location>
</feature>
<dbReference type="Gene3D" id="3.30.565.10">
    <property type="entry name" value="Histidine kinase-like ATPase, C-terminal domain"/>
    <property type="match status" value="1"/>
</dbReference>
<keyword evidence="5" id="KW-0808">Transferase</keyword>
<comment type="caution">
    <text evidence="13">The sequence shown here is derived from an EMBL/GenBank/DDBJ whole genome shotgun (WGS) entry which is preliminary data.</text>
</comment>
<dbReference type="InterPro" id="IPR003594">
    <property type="entry name" value="HATPase_dom"/>
</dbReference>
<reference evidence="14" key="1">
    <citation type="journal article" date="2019" name="Int. J. Syst. Evol. Microbiol.">
        <title>The Global Catalogue of Microorganisms (GCM) 10K type strain sequencing project: providing services to taxonomists for standard genome sequencing and annotation.</title>
        <authorList>
            <consortium name="The Broad Institute Genomics Platform"/>
            <consortium name="The Broad Institute Genome Sequencing Center for Infectious Disease"/>
            <person name="Wu L."/>
            <person name="Ma J."/>
        </authorList>
    </citation>
    <scope>NUCLEOTIDE SEQUENCE [LARGE SCALE GENOMIC DNA]</scope>
    <source>
        <strain evidence="14">CCUG 59685</strain>
    </source>
</reference>
<name>A0ABW3GFG7_9PROT</name>
<feature type="domain" description="HAMP" evidence="12">
    <location>
        <begin position="298"/>
        <end position="350"/>
    </location>
</feature>
<dbReference type="Proteomes" id="UP001597106">
    <property type="component" value="Unassembled WGS sequence"/>
</dbReference>
<dbReference type="Pfam" id="PF00672">
    <property type="entry name" value="HAMP"/>
    <property type="match status" value="1"/>
</dbReference>
<evidence type="ECO:0000256" key="4">
    <source>
        <dbReference type="ARBA" id="ARBA00022553"/>
    </source>
</evidence>
<evidence type="ECO:0000256" key="3">
    <source>
        <dbReference type="ARBA" id="ARBA00012438"/>
    </source>
</evidence>
<evidence type="ECO:0000256" key="10">
    <source>
        <dbReference type="SAM" id="Phobius"/>
    </source>
</evidence>
<evidence type="ECO:0000259" key="11">
    <source>
        <dbReference type="PROSITE" id="PS50109"/>
    </source>
</evidence>
<evidence type="ECO:0000256" key="8">
    <source>
        <dbReference type="ARBA" id="ARBA00022840"/>
    </source>
</evidence>
<evidence type="ECO:0000256" key="5">
    <source>
        <dbReference type="ARBA" id="ARBA00022679"/>
    </source>
</evidence>
<dbReference type="RefSeq" id="WP_313985275.1">
    <property type="nucleotide sequence ID" value="NZ_JBHTJW010000002.1"/>
</dbReference>
<dbReference type="EC" id="2.7.13.3" evidence="3"/>
<dbReference type="SMART" id="SM00387">
    <property type="entry name" value="HATPase_c"/>
    <property type="match status" value="1"/>
</dbReference>
<organism evidence="13 14">
    <name type="scientific">Methylophilus glucosoxydans</name>
    <dbReference type="NCBI Taxonomy" id="752553"/>
    <lineage>
        <taxon>Bacteria</taxon>
        <taxon>Pseudomonadati</taxon>
        <taxon>Pseudomonadota</taxon>
        <taxon>Betaproteobacteria</taxon>
        <taxon>Nitrosomonadales</taxon>
        <taxon>Methylophilaceae</taxon>
        <taxon>Methylophilus</taxon>
    </lineage>
</organism>
<dbReference type="PROSITE" id="PS50109">
    <property type="entry name" value="HIS_KIN"/>
    <property type="match status" value="1"/>
</dbReference>
<evidence type="ECO:0000256" key="6">
    <source>
        <dbReference type="ARBA" id="ARBA00022741"/>
    </source>
</evidence>
<comment type="catalytic activity">
    <reaction evidence="1">
        <text>ATP + protein L-histidine = ADP + protein N-phospho-L-histidine.</text>
        <dbReference type="EC" id="2.7.13.3"/>
    </reaction>
</comment>
<keyword evidence="7" id="KW-0418">Kinase</keyword>